<sequence>HVSHALLETDFAAQGFDLLTHVFHNAGQAKRTDVRFADVEDFFRRPGLDELVQDLATVKLRVLDLAVEFAVGKGACAAFAELNVGLWVEHVFTPQAPSVFGPLTDFLATLE</sequence>
<dbReference type="AlphaFoldDB" id="A0A699X3G2"/>
<name>A0A699X3G2_TANCI</name>
<evidence type="ECO:0000313" key="1">
    <source>
        <dbReference type="EMBL" id="GFD51631.1"/>
    </source>
</evidence>
<feature type="non-terminal residue" evidence="1">
    <location>
        <position position="111"/>
    </location>
</feature>
<accession>A0A699X3G2</accession>
<organism evidence="1">
    <name type="scientific">Tanacetum cinerariifolium</name>
    <name type="common">Dalmatian daisy</name>
    <name type="synonym">Chrysanthemum cinerariifolium</name>
    <dbReference type="NCBI Taxonomy" id="118510"/>
    <lineage>
        <taxon>Eukaryota</taxon>
        <taxon>Viridiplantae</taxon>
        <taxon>Streptophyta</taxon>
        <taxon>Embryophyta</taxon>
        <taxon>Tracheophyta</taxon>
        <taxon>Spermatophyta</taxon>
        <taxon>Magnoliopsida</taxon>
        <taxon>eudicotyledons</taxon>
        <taxon>Gunneridae</taxon>
        <taxon>Pentapetalae</taxon>
        <taxon>asterids</taxon>
        <taxon>campanulids</taxon>
        <taxon>Asterales</taxon>
        <taxon>Asteraceae</taxon>
        <taxon>Asteroideae</taxon>
        <taxon>Anthemideae</taxon>
        <taxon>Anthemidinae</taxon>
        <taxon>Tanacetum</taxon>
    </lineage>
</organism>
<proteinExistence type="predicted"/>
<protein>
    <submittedName>
        <fullName evidence="1">Uncharacterized protein</fullName>
    </submittedName>
</protein>
<gene>
    <name evidence="1" type="ORF">Tci_923600</name>
</gene>
<dbReference type="EMBL" id="BKCJ011772526">
    <property type="protein sequence ID" value="GFD51631.1"/>
    <property type="molecule type" value="Genomic_DNA"/>
</dbReference>
<comment type="caution">
    <text evidence="1">The sequence shown here is derived from an EMBL/GenBank/DDBJ whole genome shotgun (WGS) entry which is preliminary data.</text>
</comment>
<feature type="non-terminal residue" evidence="1">
    <location>
        <position position="1"/>
    </location>
</feature>
<reference evidence="1" key="1">
    <citation type="journal article" date="2019" name="Sci. Rep.">
        <title>Draft genome of Tanacetum cinerariifolium, the natural source of mosquito coil.</title>
        <authorList>
            <person name="Yamashiro T."/>
            <person name="Shiraishi A."/>
            <person name="Satake H."/>
            <person name="Nakayama K."/>
        </authorList>
    </citation>
    <scope>NUCLEOTIDE SEQUENCE</scope>
</reference>